<protein>
    <recommendedName>
        <fullName evidence="4">Serine/arginine repetitive matrix protein 1</fullName>
    </recommendedName>
</protein>
<dbReference type="Proteomes" id="UP000185736">
    <property type="component" value="Unassembled WGS sequence"/>
</dbReference>
<gene>
    <name evidence="2" type="ORF">BKH32_04000</name>
</gene>
<accession>A0A1Q8I271</accession>
<proteinExistence type="predicted"/>
<dbReference type="EMBL" id="MSGO01000014">
    <property type="protein sequence ID" value="OLL15199.1"/>
    <property type="molecule type" value="Genomic_DNA"/>
</dbReference>
<dbReference type="RefSeq" id="WP_075248742.1">
    <property type="nucleotide sequence ID" value="NZ_MSGO01000014.1"/>
</dbReference>
<dbReference type="AlphaFoldDB" id="A0A1Q8I271"/>
<evidence type="ECO:0000313" key="3">
    <source>
        <dbReference type="Proteomes" id="UP000185736"/>
    </source>
</evidence>
<comment type="caution">
    <text evidence="2">The sequence shown here is derived from an EMBL/GenBank/DDBJ whole genome shotgun (WGS) entry which is preliminary data.</text>
</comment>
<feature type="compositionally biased region" description="Low complexity" evidence="1">
    <location>
        <begin position="73"/>
        <end position="83"/>
    </location>
</feature>
<sequence>MPTHLQHRHHAGHGPCSPHLLTLGLTLIVTLSLSACGPAHQGQLTVEPANASAEPNPSGSDAPSKPPSPTPSTTPSATAWTAPNVTISNDTTGTWHRQDDILERPVATSSEISQAYNFDTGECLAIIFYEANQSIYNERNRGGDNVTSSAKIQQTMSNHSSFVVTSGPTPVEAIPDNSGTLPGYEIGYTANVKYASGSTGDVAGYRFFRQISNQGVTLEIFLECEPDKLASSDTWHQFLSSTRVTGLDAKAMG</sequence>
<reference evidence="2 3" key="1">
    <citation type="submission" date="2016-12" db="EMBL/GenBank/DDBJ databases">
        <title>Genomic comparison of strains in the 'Actinomyces naeslundii' group.</title>
        <authorList>
            <person name="Mughal S.R."/>
            <person name="Do T."/>
            <person name="Gilbert S.C."/>
            <person name="Witherden E.A."/>
            <person name="Didelot X."/>
            <person name="Beighton D."/>
        </authorList>
    </citation>
    <scope>NUCLEOTIDE SEQUENCE [LARGE SCALE GENOMIC DNA]</scope>
    <source>
        <strain evidence="2 3">S64C</strain>
    </source>
</reference>
<organism evidence="2 3">
    <name type="scientific">Actinomyces oris</name>
    <dbReference type="NCBI Taxonomy" id="544580"/>
    <lineage>
        <taxon>Bacteria</taxon>
        <taxon>Bacillati</taxon>
        <taxon>Actinomycetota</taxon>
        <taxon>Actinomycetes</taxon>
        <taxon>Actinomycetales</taxon>
        <taxon>Actinomycetaceae</taxon>
        <taxon>Actinomyces</taxon>
    </lineage>
</organism>
<feature type="region of interest" description="Disordered" evidence="1">
    <location>
        <begin position="48"/>
        <end position="95"/>
    </location>
</feature>
<evidence type="ECO:0000256" key="1">
    <source>
        <dbReference type="SAM" id="MobiDB-lite"/>
    </source>
</evidence>
<name>A0A1Q8I271_9ACTO</name>
<evidence type="ECO:0000313" key="2">
    <source>
        <dbReference type="EMBL" id="OLL15199.1"/>
    </source>
</evidence>
<feature type="compositionally biased region" description="Polar residues" evidence="1">
    <location>
        <begin position="84"/>
        <end position="95"/>
    </location>
</feature>
<evidence type="ECO:0008006" key="4">
    <source>
        <dbReference type="Google" id="ProtNLM"/>
    </source>
</evidence>